<evidence type="ECO:0000256" key="1">
    <source>
        <dbReference type="ARBA" id="ARBA00004651"/>
    </source>
</evidence>
<dbReference type="Pfam" id="PF00003">
    <property type="entry name" value="7tm_3"/>
    <property type="match status" value="2"/>
</dbReference>
<protein>
    <recommendedName>
        <fullName evidence="11">G-protein coupled receptors family 3 profile domain-containing protein</fullName>
    </recommendedName>
</protein>
<dbReference type="PROSITE" id="PS50259">
    <property type="entry name" value="G_PROTEIN_RECEP_F3_4"/>
    <property type="match status" value="1"/>
</dbReference>
<gene>
    <name evidence="12" type="ORF">BEMITA_LOCUS9472</name>
</gene>
<sequence length="414" mass="44893">MTCPEGHKPDARRESCLEIPAVYLTPSNGWAIGAMSFSAFGILFTLFNFYVFLRYNDTPVVKAAGRELSYVLLTGILLCYSITFLLIIKPTNLILINVVWMMISPARAIHHYPSRETNILVCSSFTNASYMIAFSYPIALVMVCTVYAVLTRNIPEAFNESKHIGFTMYTTCVIWLAFIPLYFGTGNHTPLRITTMSIAISLSASVTVVCLFSPKLYIILWRPDQNVRQSMMPSRYSGTVKTGTTAGAMAAAVAVSNANPPYAQTNNSMSSVVDIEMKSDFAKRNSVPMPHANLISKGVQTESQPSPNISPTSQESVVNKSSLSGASRLSTTVQLNNNNSIPDRNKTTISDNIDSASNKSEFNHSSNVPPSLQNNSLNKAKVSCDAPVSGGKNCVAPTLADHNNVSSSNSPPSG</sequence>
<dbReference type="PROSITE" id="PS00981">
    <property type="entry name" value="G_PROTEIN_RECEP_F3_3"/>
    <property type="match status" value="1"/>
</dbReference>
<keyword evidence="5" id="KW-0297">G-protein coupled receptor</keyword>
<evidence type="ECO:0000256" key="9">
    <source>
        <dbReference type="SAM" id="MobiDB-lite"/>
    </source>
</evidence>
<dbReference type="GO" id="GO:0005886">
    <property type="term" value="C:plasma membrane"/>
    <property type="evidence" value="ECO:0007669"/>
    <property type="project" value="UniProtKB-SubCell"/>
</dbReference>
<feature type="transmembrane region" description="Helical" evidence="10">
    <location>
        <begin position="130"/>
        <end position="151"/>
    </location>
</feature>
<keyword evidence="6 10" id="KW-0472">Membrane</keyword>
<feature type="domain" description="G-protein coupled receptors family 3 profile" evidence="11">
    <location>
        <begin position="30"/>
        <end position="235"/>
    </location>
</feature>
<name>A0A9P0AHE8_BEMTA</name>
<dbReference type="PANTHER" id="PTHR24060">
    <property type="entry name" value="METABOTROPIC GLUTAMATE RECEPTOR"/>
    <property type="match status" value="1"/>
</dbReference>
<reference evidence="12" key="1">
    <citation type="submission" date="2021-12" db="EMBL/GenBank/DDBJ databases">
        <authorList>
            <person name="King R."/>
        </authorList>
    </citation>
    <scope>NUCLEOTIDE SEQUENCE</scope>
</reference>
<evidence type="ECO:0000256" key="5">
    <source>
        <dbReference type="ARBA" id="ARBA00023040"/>
    </source>
</evidence>
<dbReference type="AlphaFoldDB" id="A0A9P0AHE8"/>
<dbReference type="GO" id="GO:0004930">
    <property type="term" value="F:G protein-coupled receptor activity"/>
    <property type="evidence" value="ECO:0007669"/>
    <property type="project" value="UniProtKB-KW"/>
</dbReference>
<dbReference type="InterPro" id="IPR050726">
    <property type="entry name" value="mGluR"/>
</dbReference>
<keyword evidence="2" id="KW-1003">Cell membrane</keyword>
<comment type="subcellular location">
    <subcellularLocation>
        <location evidence="1">Cell membrane</location>
        <topology evidence="1">Multi-pass membrane protein</topology>
    </subcellularLocation>
</comment>
<accession>A0A9P0AHE8</accession>
<feature type="transmembrane region" description="Helical" evidence="10">
    <location>
        <begin position="195"/>
        <end position="221"/>
    </location>
</feature>
<evidence type="ECO:0000256" key="7">
    <source>
        <dbReference type="ARBA" id="ARBA00023180"/>
    </source>
</evidence>
<keyword evidence="13" id="KW-1185">Reference proteome</keyword>
<feature type="transmembrane region" description="Helical" evidence="10">
    <location>
        <begin position="163"/>
        <end position="183"/>
    </location>
</feature>
<keyword evidence="7" id="KW-0325">Glycoprotein</keyword>
<evidence type="ECO:0000256" key="8">
    <source>
        <dbReference type="ARBA" id="ARBA00023224"/>
    </source>
</evidence>
<evidence type="ECO:0000259" key="11">
    <source>
        <dbReference type="PROSITE" id="PS50259"/>
    </source>
</evidence>
<keyword evidence="3 10" id="KW-0812">Transmembrane</keyword>
<keyword evidence="5" id="KW-0675">Receptor</keyword>
<evidence type="ECO:0000256" key="2">
    <source>
        <dbReference type="ARBA" id="ARBA00022475"/>
    </source>
</evidence>
<organism evidence="12 13">
    <name type="scientific">Bemisia tabaci</name>
    <name type="common">Sweetpotato whitefly</name>
    <name type="synonym">Aleurodes tabaci</name>
    <dbReference type="NCBI Taxonomy" id="7038"/>
    <lineage>
        <taxon>Eukaryota</taxon>
        <taxon>Metazoa</taxon>
        <taxon>Ecdysozoa</taxon>
        <taxon>Arthropoda</taxon>
        <taxon>Hexapoda</taxon>
        <taxon>Insecta</taxon>
        <taxon>Pterygota</taxon>
        <taxon>Neoptera</taxon>
        <taxon>Paraneoptera</taxon>
        <taxon>Hemiptera</taxon>
        <taxon>Sternorrhyncha</taxon>
        <taxon>Aleyrodoidea</taxon>
        <taxon>Aleyrodidae</taxon>
        <taxon>Aleyrodinae</taxon>
        <taxon>Bemisia</taxon>
    </lineage>
</organism>
<evidence type="ECO:0000256" key="3">
    <source>
        <dbReference type="ARBA" id="ARBA00022692"/>
    </source>
</evidence>
<proteinExistence type="predicted"/>
<evidence type="ECO:0000256" key="4">
    <source>
        <dbReference type="ARBA" id="ARBA00022989"/>
    </source>
</evidence>
<dbReference type="InterPro" id="IPR017979">
    <property type="entry name" value="GPCR_3_CS"/>
</dbReference>
<feature type="region of interest" description="Disordered" evidence="9">
    <location>
        <begin position="297"/>
        <end position="414"/>
    </location>
</feature>
<feature type="transmembrane region" description="Helical" evidence="10">
    <location>
        <begin position="30"/>
        <end position="53"/>
    </location>
</feature>
<dbReference type="Proteomes" id="UP001152759">
    <property type="component" value="Chromosome 5"/>
</dbReference>
<dbReference type="EMBL" id="OU963866">
    <property type="protein sequence ID" value="CAH0390777.1"/>
    <property type="molecule type" value="Genomic_DNA"/>
</dbReference>
<evidence type="ECO:0000256" key="10">
    <source>
        <dbReference type="SAM" id="Phobius"/>
    </source>
</evidence>
<feature type="compositionally biased region" description="Polar residues" evidence="9">
    <location>
        <begin position="298"/>
        <end position="378"/>
    </location>
</feature>
<dbReference type="PRINTS" id="PR01176">
    <property type="entry name" value="GABABRECEPTR"/>
</dbReference>
<feature type="compositionally biased region" description="Low complexity" evidence="9">
    <location>
        <begin position="403"/>
        <end position="414"/>
    </location>
</feature>
<evidence type="ECO:0000256" key="6">
    <source>
        <dbReference type="ARBA" id="ARBA00023136"/>
    </source>
</evidence>
<evidence type="ECO:0000313" key="12">
    <source>
        <dbReference type="EMBL" id="CAH0390777.1"/>
    </source>
</evidence>
<keyword evidence="8" id="KW-0807">Transducer</keyword>
<keyword evidence="4 10" id="KW-1133">Transmembrane helix</keyword>
<feature type="transmembrane region" description="Helical" evidence="10">
    <location>
        <begin position="68"/>
        <end position="88"/>
    </location>
</feature>
<evidence type="ECO:0000313" key="13">
    <source>
        <dbReference type="Proteomes" id="UP001152759"/>
    </source>
</evidence>
<dbReference type="InterPro" id="IPR017978">
    <property type="entry name" value="GPCR_3_C"/>
</dbReference>